<dbReference type="SUPFAM" id="SSF54593">
    <property type="entry name" value="Glyoxalase/Bleomycin resistance protein/Dihydroxybiphenyl dioxygenase"/>
    <property type="match status" value="1"/>
</dbReference>
<dbReference type="PANTHER" id="PTHR33990">
    <property type="entry name" value="PROTEIN YJDN-RELATED"/>
    <property type="match status" value="1"/>
</dbReference>
<dbReference type="InterPro" id="IPR028973">
    <property type="entry name" value="PhnB-like"/>
</dbReference>
<name>A0A5C4V316_9ACTN</name>
<organism evidence="2 3">
    <name type="scientific">Streptomyces sedi</name>
    <dbReference type="NCBI Taxonomy" id="555059"/>
    <lineage>
        <taxon>Bacteria</taxon>
        <taxon>Bacillati</taxon>
        <taxon>Actinomycetota</taxon>
        <taxon>Actinomycetes</taxon>
        <taxon>Kitasatosporales</taxon>
        <taxon>Streptomycetaceae</taxon>
        <taxon>Streptomyces</taxon>
    </lineage>
</organism>
<accession>A0A5C4V316</accession>
<gene>
    <name evidence="2" type="ORF">FH715_13040</name>
</gene>
<dbReference type="AlphaFoldDB" id="A0A5C4V316"/>
<evidence type="ECO:0000259" key="1">
    <source>
        <dbReference type="Pfam" id="PF06983"/>
    </source>
</evidence>
<keyword evidence="3" id="KW-1185">Reference proteome</keyword>
<sequence length="150" mass="16856">MQLSSFLWFDGQAEAVATYYTSLFADSDIRDVQRDPEGRVTTVDFTVDGQRLIAHNGQPRYPHSRAFSLYVEVETQEELDALWAKLVDGGEEGPGGSLVDRFGVTWQVMPTCLRELLRDADAEVADRVLNTLHAMTRIDIKSLVDAHAQR</sequence>
<dbReference type="CDD" id="cd06588">
    <property type="entry name" value="PhnB_like"/>
    <property type="match status" value="1"/>
</dbReference>
<reference evidence="2 3" key="1">
    <citation type="submission" date="2019-06" db="EMBL/GenBank/DDBJ databases">
        <title>Draft genome of Streptomyces sedi sp. JCM16909.</title>
        <authorList>
            <person name="Klykleung N."/>
            <person name="Tanasupawat S."/>
            <person name="Kudo T."/>
            <person name="Yuki M."/>
            <person name="Ohkuma M."/>
        </authorList>
    </citation>
    <scope>NUCLEOTIDE SEQUENCE [LARGE SCALE GENOMIC DNA]</scope>
    <source>
        <strain evidence="2 3">JCM 16909</strain>
    </source>
</reference>
<dbReference type="Proteomes" id="UP000311713">
    <property type="component" value="Unassembled WGS sequence"/>
</dbReference>
<dbReference type="OrthoDB" id="9806473at2"/>
<dbReference type="InterPro" id="IPR029068">
    <property type="entry name" value="Glyas_Bleomycin-R_OHBP_Dase"/>
</dbReference>
<dbReference type="InterPro" id="IPR009725">
    <property type="entry name" value="3_dmu_93_MTrfase"/>
</dbReference>
<dbReference type="Gene3D" id="3.10.180.10">
    <property type="entry name" value="2,3-Dihydroxybiphenyl 1,2-Dioxygenase, domain 1"/>
    <property type="match status" value="1"/>
</dbReference>
<proteinExistence type="predicted"/>
<dbReference type="RefSeq" id="WP_139644676.1">
    <property type="nucleotide sequence ID" value="NZ_BAAAZS010000003.1"/>
</dbReference>
<dbReference type="EMBL" id="VDGT01000008">
    <property type="protein sequence ID" value="TNM30271.1"/>
    <property type="molecule type" value="Genomic_DNA"/>
</dbReference>
<comment type="caution">
    <text evidence="2">The sequence shown here is derived from an EMBL/GenBank/DDBJ whole genome shotgun (WGS) entry which is preliminary data.</text>
</comment>
<feature type="domain" description="PhnB-like" evidence="1">
    <location>
        <begin position="3"/>
        <end position="109"/>
    </location>
</feature>
<dbReference type="Pfam" id="PF06983">
    <property type="entry name" value="3-dmu-9_3-mt"/>
    <property type="match status" value="1"/>
</dbReference>
<evidence type="ECO:0000313" key="2">
    <source>
        <dbReference type="EMBL" id="TNM30271.1"/>
    </source>
</evidence>
<evidence type="ECO:0000313" key="3">
    <source>
        <dbReference type="Proteomes" id="UP000311713"/>
    </source>
</evidence>
<dbReference type="PIRSF" id="PIRSF021700">
    <property type="entry name" value="3_dmu_93_MTrfase"/>
    <property type="match status" value="1"/>
</dbReference>
<protein>
    <submittedName>
        <fullName evidence="2">VOC family protein</fullName>
    </submittedName>
</protein>